<evidence type="ECO:0000313" key="2">
    <source>
        <dbReference type="EMBL" id="AZR05984.1"/>
    </source>
</evidence>
<dbReference type="CDD" id="cd04301">
    <property type="entry name" value="NAT_SF"/>
    <property type="match status" value="1"/>
</dbReference>
<dbReference type="InterPro" id="IPR000182">
    <property type="entry name" value="GNAT_dom"/>
</dbReference>
<accession>A0A3Q9GKJ7</accession>
<organism evidence="2 3">
    <name type="scientific">Trueperella pyogenes</name>
    <dbReference type="NCBI Taxonomy" id="1661"/>
    <lineage>
        <taxon>Bacteria</taxon>
        <taxon>Bacillati</taxon>
        <taxon>Actinomycetota</taxon>
        <taxon>Actinomycetes</taxon>
        <taxon>Actinomycetales</taxon>
        <taxon>Actinomycetaceae</taxon>
        <taxon>Trueperella</taxon>
    </lineage>
</organism>
<dbReference type="SUPFAM" id="SSF55729">
    <property type="entry name" value="Acyl-CoA N-acyltransferases (Nat)"/>
    <property type="match status" value="2"/>
</dbReference>
<feature type="domain" description="N-acetyltransferase" evidence="1">
    <location>
        <begin position="165"/>
        <end position="324"/>
    </location>
</feature>
<dbReference type="PROSITE" id="PS51186">
    <property type="entry name" value="GNAT"/>
    <property type="match status" value="1"/>
</dbReference>
<reference evidence="2 3" key="1">
    <citation type="submission" date="2018-11" db="EMBL/GenBank/DDBJ databases">
        <title>Multidrug-resistant genes are associated with an 42-kb island TGI1 carrying a complex class 1 integron in a Trueperella pyogenes.</title>
        <authorList>
            <person name="Dong W."/>
        </authorList>
    </citation>
    <scope>NUCLEOTIDE SEQUENCE [LARGE SCALE GENOMIC DNA]</scope>
    <source>
        <strain evidence="2 3">TP4</strain>
    </source>
</reference>
<keyword evidence="2" id="KW-0808">Transferase</keyword>
<sequence>MVDWIWTPLNASDAAAVHAIITAVEDADAAANRTTRREVESYFAGSHAWRAQGAWAGNELVAFGLARTPVDNAGDVPITISGGVAPTWRAHGIGRDLLERQLMTARGLADELNLGDVLVQMYVDVSQGALFDMASRFGFRSVSRYVQLRRSLDIAPTATETVPYVEIVKMSSDWFKDARKARNRVIAENATLTVMSGKEWDERMELMEQDMCLVALDLFGDRPRLAGYVLASRFASDSSGEDGSEDMGDEGYIEEIVVLPEWRGKHLASSLLTKAMECFRSAGLRYIGLDVNVDYHASDSDVVTVFEHFNFQRVAETYIMTMTL</sequence>
<evidence type="ECO:0000313" key="3">
    <source>
        <dbReference type="Proteomes" id="UP000275951"/>
    </source>
</evidence>
<proteinExistence type="predicted"/>
<dbReference type="Pfam" id="PF00583">
    <property type="entry name" value="Acetyltransf_1"/>
    <property type="match status" value="1"/>
</dbReference>
<protein>
    <submittedName>
        <fullName evidence="2">N-acetyltransferase</fullName>
    </submittedName>
</protein>
<dbReference type="PANTHER" id="PTHR43617">
    <property type="entry name" value="L-AMINO ACID N-ACETYLTRANSFERASE"/>
    <property type="match status" value="1"/>
</dbReference>
<dbReference type="EMBL" id="CP033905">
    <property type="protein sequence ID" value="AZR05984.1"/>
    <property type="molecule type" value="Genomic_DNA"/>
</dbReference>
<gene>
    <name evidence="2" type="ORF">EBQ10_00835</name>
</gene>
<dbReference type="InterPro" id="IPR050276">
    <property type="entry name" value="MshD_Acetyltransferase"/>
</dbReference>
<dbReference type="InterPro" id="IPR016181">
    <property type="entry name" value="Acyl_CoA_acyltransferase"/>
</dbReference>
<dbReference type="Proteomes" id="UP000275951">
    <property type="component" value="Chromosome"/>
</dbReference>
<evidence type="ECO:0000259" key="1">
    <source>
        <dbReference type="PROSITE" id="PS51186"/>
    </source>
</evidence>
<dbReference type="Gene3D" id="3.40.630.30">
    <property type="match status" value="1"/>
</dbReference>
<dbReference type="RefSeq" id="WP_108725875.1">
    <property type="nucleotide sequence ID" value="NZ_CP029001.1"/>
</dbReference>
<name>A0A3Q9GKJ7_9ACTO</name>
<dbReference type="AlphaFoldDB" id="A0A3Q9GKJ7"/>
<dbReference type="GO" id="GO:0016747">
    <property type="term" value="F:acyltransferase activity, transferring groups other than amino-acyl groups"/>
    <property type="evidence" value="ECO:0007669"/>
    <property type="project" value="InterPro"/>
</dbReference>